<dbReference type="PANTHER" id="PTHR43142:SF8">
    <property type="entry name" value="CARBOXYLIC ESTER HYDROLASE"/>
    <property type="match status" value="1"/>
</dbReference>
<feature type="region of interest" description="Disordered" evidence="1">
    <location>
        <begin position="1"/>
        <end position="26"/>
    </location>
</feature>
<protein>
    <recommendedName>
        <fullName evidence="2">Carboxylesterase type B domain-containing protein</fullName>
    </recommendedName>
</protein>
<keyword evidence="4" id="KW-1185">Reference proteome</keyword>
<sequence length="438" mass="48791">MGNTLSAHHETPHEVDLGPKGVIPGSSMTKRPVDTRVCRMHCPPWHDGSPFDASFFRPVCPQAEVSHGVKNDTGPAVYSEDCLCLNTWTPVDDHGKKWPVELGMDPAEMVSTGKLQAIVIGIGYRLNVFGFLAGDALLEESAGEKAGNSGLWDQRWAMEWVYENIAAFNGDIGNITLGGRSAGAYGVLVQVLHDFRRESQLFHRFYLISNAIPAQPKAMADVNLQFEELCEYFQIPASLSGPEKVDRLRGVSSADLIKALPHLQHHTSRPVTDDRFIFGGFTEYHRSGAFADSPEPNLESLRLPVSNYYALETTDRIAYRLSFITDTVAPHSFGVAHAMDKPLAFVQDEEYEYSTRAIDDIRVVTPDAKIETQHDARWTDLVRLGEVFANDVEEVRSPEFDKVAAWLCTSVQPYLGKTVRGANENKLVSRFISRIMYS</sequence>
<evidence type="ECO:0000256" key="1">
    <source>
        <dbReference type="SAM" id="MobiDB-lite"/>
    </source>
</evidence>
<feature type="domain" description="Carboxylesterase type B" evidence="2">
    <location>
        <begin position="44"/>
        <end position="277"/>
    </location>
</feature>
<evidence type="ECO:0000313" key="3">
    <source>
        <dbReference type="EMBL" id="KAJ5172369.1"/>
    </source>
</evidence>
<accession>A0A9W9IAT1</accession>
<dbReference type="SUPFAM" id="SSF53474">
    <property type="entry name" value="alpha/beta-Hydrolases"/>
    <property type="match status" value="1"/>
</dbReference>
<dbReference type="InterPro" id="IPR029058">
    <property type="entry name" value="AB_hydrolase_fold"/>
</dbReference>
<dbReference type="Pfam" id="PF00135">
    <property type="entry name" value="COesterase"/>
    <property type="match status" value="1"/>
</dbReference>
<dbReference type="InterPro" id="IPR002018">
    <property type="entry name" value="CarbesteraseB"/>
</dbReference>
<reference evidence="3" key="2">
    <citation type="journal article" date="2023" name="IMA Fungus">
        <title>Comparative genomic study of the Penicillium genus elucidates a diverse pangenome and 15 lateral gene transfer events.</title>
        <authorList>
            <person name="Petersen C."/>
            <person name="Sorensen T."/>
            <person name="Nielsen M.R."/>
            <person name="Sondergaard T.E."/>
            <person name="Sorensen J.L."/>
            <person name="Fitzpatrick D.A."/>
            <person name="Frisvad J.C."/>
            <person name="Nielsen K.L."/>
        </authorList>
    </citation>
    <scope>NUCLEOTIDE SEQUENCE</scope>
    <source>
        <strain evidence="3">IBT 21917</strain>
    </source>
</reference>
<dbReference type="PANTHER" id="PTHR43142">
    <property type="entry name" value="CARBOXYLIC ESTER HYDROLASE"/>
    <property type="match status" value="1"/>
</dbReference>
<evidence type="ECO:0000259" key="2">
    <source>
        <dbReference type="Pfam" id="PF00135"/>
    </source>
</evidence>
<organism evidence="3 4">
    <name type="scientific">Penicillium capsulatum</name>
    <dbReference type="NCBI Taxonomy" id="69766"/>
    <lineage>
        <taxon>Eukaryota</taxon>
        <taxon>Fungi</taxon>
        <taxon>Dikarya</taxon>
        <taxon>Ascomycota</taxon>
        <taxon>Pezizomycotina</taxon>
        <taxon>Eurotiomycetes</taxon>
        <taxon>Eurotiomycetidae</taxon>
        <taxon>Eurotiales</taxon>
        <taxon>Aspergillaceae</taxon>
        <taxon>Penicillium</taxon>
    </lineage>
</organism>
<dbReference type="Proteomes" id="UP001146351">
    <property type="component" value="Unassembled WGS sequence"/>
</dbReference>
<dbReference type="OrthoDB" id="6846267at2759"/>
<name>A0A9W9IAT1_9EURO</name>
<evidence type="ECO:0000313" key="4">
    <source>
        <dbReference type="Proteomes" id="UP001146351"/>
    </source>
</evidence>
<gene>
    <name evidence="3" type="ORF">N7492_004962</name>
</gene>
<feature type="compositionally biased region" description="Basic and acidic residues" evidence="1">
    <location>
        <begin position="7"/>
        <end position="17"/>
    </location>
</feature>
<dbReference type="GO" id="GO:0017000">
    <property type="term" value="P:antibiotic biosynthetic process"/>
    <property type="evidence" value="ECO:0007669"/>
    <property type="project" value="UniProtKB-ARBA"/>
</dbReference>
<dbReference type="EMBL" id="JAPQKO010000003">
    <property type="protein sequence ID" value="KAJ5172369.1"/>
    <property type="molecule type" value="Genomic_DNA"/>
</dbReference>
<proteinExistence type="predicted"/>
<dbReference type="GO" id="GO:0072330">
    <property type="term" value="P:monocarboxylic acid biosynthetic process"/>
    <property type="evidence" value="ECO:0007669"/>
    <property type="project" value="UniProtKB-ARBA"/>
</dbReference>
<dbReference type="AlphaFoldDB" id="A0A9W9IAT1"/>
<reference evidence="3" key="1">
    <citation type="submission" date="2022-11" db="EMBL/GenBank/DDBJ databases">
        <authorList>
            <person name="Petersen C."/>
        </authorList>
    </citation>
    <scope>NUCLEOTIDE SEQUENCE</scope>
    <source>
        <strain evidence="3">IBT 21917</strain>
    </source>
</reference>
<comment type="caution">
    <text evidence="3">The sequence shown here is derived from an EMBL/GenBank/DDBJ whole genome shotgun (WGS) entry which is preliminary data.</text>
</comment>
<dbReference type="Gene3D" id="3.40.50.1820">
    <property type="entry name" value="alpha/beta hydrolase"/>
    <property type="match status" value="1"/>
</dbReference>